<accession>A0A875S6S7</accession>
<keyword evidence="8 10" id="KW-0472">Membrane</keyword>
<organism evidence="12 13">
    <name type="scientific">Eeniella nana</name>
    <name type="common">Yeast</name>
    <name type="synonym">Brettanomyces nanus</name>
    <dbReference type="NCBI Taxonomy" id="13502"/>
    <lineage>
        <taxon>Eukaryota</taxon>
        <taxon>Fungi</taxon>
        <taxon>Dikarya</taxon>
        <taxon>Ascomycota</taxon>
        <taxon>Saccharomycotina</taxon>
        <taxon>Pichiomycetes</taxon>
        <taxon>Pichiales</taxon>
        <taxon>Pichiaceae</taxon>
        <taxon>Brettanomyces</taxon>
    </lineage>
</organism>
<evidence type="ECO:0000256" key="7">
    <source>
        <dbReference type="ARBA" id="ARBA00023128"/>
    </source>
</evidence>
<keyword evidence="5" id="KW-0809">Transit peptide</keyword>
<evidence type="ECO:0000256" key="1">
    <source>
        <dbReference type="ARBA" id="ARBA00004448"/>
    </source>
</evidence>
<sequence length="470" mass="50731">MSMFSARFVGSRVVPSLLASVVVRKSVLTAPLRASPQLLAGLRFEPKFGANKRYFSLTSWITGGSSSAEVAGNSVSCTASSVGDVVNAASASAADASTASASTASASTASASTIGAVEAADAALTSESKFSTTLGFDPSDAVTSISDKAVDAANAVAESTLTPDQFGYLHSIGLVDGWWPSDIIQQGLEIVNVFSGMPWWLTITVTTIAFRLILFPFFVKSSDTMAKSQLIMPQTKQLRADINTAISRGDQRMQQIKMFQMKQLNKKYGIKYRNMFLSPVIQMTFTMGSFFGIREMANLPLQGFTTGGAFWFKDLTAADPYIGLQLISACLYALSFKFGGETAMAQYGPKMKHVFMVLPFVSVLFTWNLSSAVMVYLTANGLCSIAQSRILRSAGFRSWAKMTPLNTNKVEQAAAAEEKSSGMFGKISQQWDDMKNSSTVRGEMQDKADKAIAFQKKKARASRVIIKGRK</sequence>
<comment type="subcellular location">
    <subcellularLocation>
        <location evidence="9">Membrane</location>
        <topology evidence="9">Multi-pass membrane protein</topology>
    </subcellularLocation>
    <subcellularLocation>
        <location evidence="1">Mitochondrion inner membrane</location>
        <topology evidence="1">Multi-pass membrane protein</topology>
    </subcellularLocation>
</comment>
<dbReference type="KEGG" id="bnn:FOA43_002773"/>
<keyword evidence="7" id="KW-0496">Mitochondrion</keyword>
<dbReference type="InterPro" id="IPR028055">
    <property type="entry name" value="YidC/Oxa/ALB_C"/>
</dbReference>
<evidence type="ECO:0000256" key="10">
    <source>
        <dbReference type="SAM" id="Phobius"/>
    </source>
</evidence>
<dbReference type="GO" id="GO:0032979">
    <property type="term" value="P:protein insertion into mitochondrial inner membrane from matrix"/>
    <property type="evidence" value="ECO:0007669"/>
    <property type="project" value="TreeGrafter"/>
</dbReference>
<evidence type="ECO:0000256" key="6">
    <source>
        <dbReference type="ARBA" id="ARBA00022989"/>
    </source>
</evidence>
<keyword evidence="4" id="KW-0999">Mitochondrion inner membrane</keyword>
<feature type="transmembrane region" description="Helical" evidence="10">
    <location>
        <begin position="199"/>
        <end position="219"/>
    </location>
</feature>
<evidence type="ECO:0000313" key="13">
    <source>
        <dbReference type="Proteomes" id="UP000662931"/>
    </source>
</evidence>
<evidence type="ECO:0000313" key="12">
    <source>
        <dbReference type="EMBL" id="QPG75419.1"/>
    </source>
</evidence>
<keyword evidence="6 10" id="KW-1133">Transmembrane helix</keyword>
<dbReference type="PANTHER" id="PTHR12428:SF66">
    <property type="entry name" value="MITOCHONDRIAL INNER MEMBRANE PROTEIN OXA1L"/>
    <property type="match status" value="1"/>
</dbReference>
<protein>
    <recommendedName>
        <fullName evidence="11">Membrane insertase YidC/Oxa/ALB C-terminal domain-containing protein</fullName>
    </recommendedName>
</protein>
<dbReference type="GO" id="GO:0032977">
    <property type="term" value="F:membrane insertase activity"/>
    <property type="evidence" value="ECO:0007669"/>
    <property type="project" value="InterPro"/>
</dbReference>
<dbReference type="Pfam" id="PF02096">
    <property type="entry name" value="60KD_IMP"/>
    <property type="match status" value="1"/>
</dbReference>
<evidence type="ECO:0000256" key="5">
    <source>
        <dbReference type="ARBA" id="ARBA00022946"/>
    </source>
</evidence>
<evidence type="ECO:0000256" key="4">
    <source>
        <dbReference type="ARBA" id="ARBA00022792"/>
    </source>
</evidence>
<dbReference type="Proteomes" id="UP000662931">
    <property type="component" value="Chromosome 3"/>
</dbReference>
<name>A0A875S6S7_EENNA</name>
<keyword evidence="13" id="KW-1185">Reference proteome</keyword>
<evidence type="ECO:0000259" key="11">
    <source>
        <dbReference type="Pfam" id="PF02096"/>
    </source>
</evidence>
<feature type="transmembrane region" description="Helical" evidence="10">
    <location>
        <begin position="354"/>
        <end position="377"/>
    </location>
</feature>
<dbReference type="CDD" id="cd20069">
    <property type="entry name" value="5TM_Oxa1-like"/>
    <property type="match status" value="1"/>
</dbReference>
<evidence type="ECO:0000256" key="8">
    <source>
        <dbReference type="ARBA" id="ARBA00023136"/>
    </source>
</evidence>
<comment type="similarity">
    <text evidence="2 9">Belongs to the OXA1/ALB3/YidC family.</text>
</comment>
<reference evidence="12" key="1">
    <citation type="submission" date="2020-10" db="EMBL/GenBank/DDBJ databases">
        <authorList>
            <person name="Roach M.J.R."/>
        </authorList>
    </citation>
    <scope>NUCLEOTIDE SEQUENCE</scope>
    <source>
        <strain evidence="12">CBS 1945</strain>
    </source>
</reference>
<gene>
    <name evidence="12" type="ORF">FOA43_002773</name>
</gene>
<dbReference type="RefSeq" id="XP_038778984.1">
    <property type="nucleotide sequence ID" value="XM_038923056.1"/>
</dbReference>
<feature type="transmembrane region" description="Helical" evidence="10">
    <location>
        <begin position="317"/>
        <end position="334"/>
    </location>
</feature>
<evidence type="ECO:0000256" key="9">
    <source>
        <dbReference type="RuleBase" id="RU003945"/>
    </source>
</evidence>
<dbReference type="AlphaFoldDB" id="A0A875S6S7"/>
<proteinExistence type="inferred from homology"/>
<dbReference type="InterPro" id="IPR001708">
    <property type="entry name" value="YidC/ALB3/OXA1/COX18"/>
</dbReference>
<dbReference type="GO" id="GO:0005743">
    <property type="term" value="C:mitochondrial inner membrane"/>
    <property type="evidence" value="ECO:0007669"/>
    <property type="project" value="UniProtKB-SubCell"/>
</dbReference>
<dbReference type="GeneID" id="62196174"/>
<feature type="domain" description="Membrane insertase YidC/Oxa/ALB C-terminal" evidence="11">
    <location>
        <begin position="199"/>
        <end position="391"/>
    </location>
</feature>
<dbReference type="OrthoDB" id="2148490at2759"/>
<evidence type="ECO:0000256" key="2">
    <source>
        <dbReference type="ARBA" id="ARBA00009877"/>
    </source>
</evidence>
<feature type="transmembrane region" description="Helical" evidence="10">
    <location>
        <begin position="276"/>
        <end position="297"/>
    </location>
</feature>
<evidence type="ECO:0000256" key="3">
    <source>
        <dbReference type="ARBA" id="ARBA00022692"/>
    </source>
</evidence>
<keyword evidence="3 9" id="KW-0812">Transmembrane</keyword>
<dbReference type="PANTHER" id="PTHR12428">
    <property type="entry name" value="OXA1"/>
    <property type="match status" value="1"/>
</dbReference>
<dbReference type="EMBL" id="CP064814">
    <property type="protein sequence ID" value="QPG75419.1"/>
    <property type="molecule type" value="Genomic_DNA"/>
</dbReference>